<feature type="domain" description="SoxA A3" evidence="3">
    <location>
        <begin position="378"/>
        <end position="457"/>
    </location>
</feature>
<dbReference type="SUPFAM" id="SSF51905">
    <property type="entry name" value="FAD/NAD(P)-binding domain"/>
    <property type="match status" value="1"/>
</dbReference>
<gene>
    <name evidence="4" type="ORF">D0544_13565</name>
</gene>
<evidence type="ECO:0000259" key="2">
    <source>
        <dbReference type="Pfam" id="PF07992"/>
    </source>
</evidence>
<dbReference type="InterPro" id="IPR041854">
    <property type="entry name" value="BFD-like_2Fe2S-bd_dom_sf"/>
</dbReference>
<keyword evidence="1" id="KW-0560">Oxidoreductase</keyword>
<dbReference type="PANTHER" id="PTHR42949">
    <property type="entry name" value="ANAEROBIC GLYCEROL-3-PHOSPHATE DEHYDROGENASE SUBUNIT B"/>
    <property type="match status" value="1"/>
</dbReference>
<dbReference type="InterPro" id="IPR023753">
    <property type="entry name" value="FAD/NAD-binding_dom"/>
</dbReference>
<dbReference type="GO" id="GO:0016491">
    <property type="term" value="F:oxidoreductase activity"/>
    <property type="evidence" value="ECO:0007669"/>
    <property type="project" value="UniProtKB-KW"/>
</dbReference>
<dbReference type="PANTHER" id="PTHR42949:SF3">
    <property type="entry name" value="ANAEROBIC GLYCEROL-3-PHOSPHATE DEHYDROGENASE SUBUNIT B"/>
    <property type="match status" value="1"/>
</dbReference>
<name>A0A3P3VJK4_9GAMM</name>
<evidence type="ECO:0000313" key="5">
    <source>
        <dbReference type="Proteomes" id="UP000280792"/>
    </source>
</evidence>
<dbReference type="CDD" id="cd19946">
    <property type="entry name" value="GlpA-like_Fer2_BFD-like"/>
    <property type="match status" value="1"/>
</dbReference>
<dbReference type="PIRSF" id="PIRSF037495">
    <property type="entry name" value="Opine_OX_OoxA/HcnB"/>
    <property type="match status" value="1"/>
</dbReference>
<reference evidence="4 5" key="1">
    <citation type="submission" date="2018-08" db="EMBL/GenBank/DDBJ databases">
        <authorList>
            <person name="Khan S.A."/>
        </authorList>
    </citation>
    <scope>NUCLEOTIDE SEQUENCE [LARGE SCALE GENOMIC DNA]</scope>
    <source>
        <strain evidence="4 5">GTF-13</strain>
    </source>
</reference>
<dbReference type="PRINTS" id="PR00368">
    <property type="entry name" value="FADPNR"/>
</dbReference>
<evidence type="ECO:0000313" key="4">
    <source>
        <dbReference type="EMBL" id="RRJ82872.1"/>
    </source>
</evidence>
<organism evidence="4 5">
    <name type="scientific">Aestuariirhabdus litorea</name>
    <dbReference type="NCBI Taxonomy" id="2528527"/>
    <lineage>
        <taxon>Bacteria</taxon>
        <taxon>Pseudomonadati</taxon>
        <taxon>Pseudomonadota</taxon>
        <taxon>Gammaproteobacteria</taxon>
        <taxon>Oceanospirillales</taxon>
        <taxon>Aestuariirhabdaceae</taxon>
        <taxon>Aestuariirhabdus</taxon>
    </lineage>
</organism>
<evidence type="ECO:0000256" key="1">
    <source>
        <dbReference type="ARBA" id="ARBA00023002"/>
    </source>
</evidence>
<dbReference type="AlphaFoldDB" id="A0A3P3VJK4"/>
<evidence type="ECO:0000259" key="3">
    <source>
        <dbReference type="Pfam" id="PF17806"/>
    </source>
</evidence>
<dbReference type="InterPro" id="IPR041117">
    <property type="entry name" value="SoxA_A3"/>
</dbReference>
<feature type="domain" description="FAD/NAD(P)-binding" evidence="2">
    <location>
        <begin position="6"/>
        <end position="319"/>
    </location>
</feature>
<dbReference type="InterPro" id="IPR036188">
    <property type="entry name" value="FAD/NAD-bd_sf"/>
</dbReference>
<comment type="caution">
    <text evidence="4">The sequence shown here is derived from an EMBL/GenBank/DDBJ whole genome shotgun (WGS) entry which is preliminary data.</text>
</comment>
<accession>A0A3P3VJK4</accession>
<dbReference type="InterPro" id="IPR017224">
    <property type="entry name" value="Opine_Oxase_asu/HCN_bsu"/>
</dbReference>
<dbReference type="Proteomes" id="UP000280792">
    <property type="component" value="Unassembled WGS sequence"/>
</dbReference>
<dbReference type="PRINTS" id="PR00469">
    <property type="entry name" value="PNDRDTASEII"/>
</dbReference>
<dbReference type="Pfam" id="PF07992">
    <property type="entry name" value="Pyr_redox_2"/>
    <property type="match status" value="1"/>
</dbReference>
<dbReference type="Gene3D" id="3.50.50.60">
    <property type="entry name" value="FAD/NAD(P)-binding domain"/>
    <property type="match status" value="2"/>
</dbReference>
<keyword evidence="5" id="KW-1185">Reference proteome</keyword>
<protein>
    <submittedName>
        <fullName evidence="4">FAD-dependent oxidoreductase</fullName>
    </submittedName>
</protein>
<dbReference type="InterPro" id="IPR051691">
    <property type="entry name" value="Metab_Enz_Cyan_OpOx_G3PDH"/>
</dbReference>
<dbReference type="Pfam" id="PF17806">
    <property type="entry name" value="SO_alpha_A3"/>
    <property type="match status" value="1"/>
</dbReference>
<sequence length="474" mass="51108">MTESHYDLVIVGAGPAGMAAAIDSARAGLRVALLDEQQTAGGQIYRRVGSPALRDRKILGPDYYYGEKLVDSFQRCSIDHIRGASVWEAEADQLCFSVDGGSHRLTFDALLLATGAQERPVPFPGWTAPGVMTCGSAQIMFKTSGLAPAVPVVIAGSGPLLLLVACQLVRAGVPVEAVLDTTPGSHYREALAELGGALRGWRYLLKGVRLLAELRQAGVPLIKNVRQLQALTGSDGQLERVEYSHRGRRYSRVCKTLLVHQGVVPNVQLSRSMGLEHFWSEQQQCWLPRCDLWGESSMAGIYIAGDGGGIGGALAAELQGRLSACAIIHRLGRINQGERDEQARGLRRQLDQQLAIRPFLDRLYRPAAEFLHPADETLVCRCEEVSAGEIRRIAGQGCAGPNQAKAFSRAGMGPCQGRLCGLTVSQLIAEVHQLPIEEVGYYRVRAPIKPVTLGELATMAPQSSHHGAGEVAEK</sequence>
<dbReference type="EMBL" id="QWEZ01000002">
    <property type="protein sequence ID" value="RRJ82872.1"/>
    <property type="molecule type" value="Genomic_DNA"/>
</dbReference>
<dbReference type="Gene3D" id="1.10.10.1100">
    <property type="entry name" value="BFD-like [2Fe-2S]-binding domain"/>
    <property type="match status" value="1"/>
</dbReference>
<reference evidence="4 5" key="2">
    <citation type="submission" date="2018-12" db="EMBL/GenBank/DDBJ databases">
        <title>Simiduia agarivorans gen. nov., sp. nov., a marine, agarolytic bacterium isolated from shallow coastal water from Keelung, Taiwan.</title>
        <authorList>
            <person name="Shieh W.Y."/>
        </authorList>
    </citation>
    <scope>NUCLEOTIDE SEQUENCE [LARGE SCALE GENOMIC DNA]</scope>
    <source>
        <strain evidence="4 5">GTF-13</strain>
    </source>
</reference>
<proteinExistence type="predicted"/>
<dbReference type="RefSeq" id="WP_125017015.1">
    <property type="nucleotide sequence ID" value="NZ_QWEZ01000002.1"/>
</dbReference>